<protein>
    <submittedName>
        <fullName evidence="2">Uncharacterized protein</fullName>
    </submittedName>
</protein>
<name>A0ABD2NUJ5_9CUCU</name>
<evidence type="ECO:0000313" key="2">
    <source>
        <dbReference type="EMBL" id="KAL3282378.1"/>
    </source>
</evidence>
<proteinExistence type="predicted"/>
<feature type="region of interest" description="Disordered" evidence="1">
    <location>
        <begin position="1"/>
        <end position="28"/>
    </location>
</feature>
<keyword evidence="3" id="KW-1185">Reference proteome</keyword>
<dbReference type="EMBL" id="JABFTP020000144">
    <property type="protein sequence ID" value="KAL3282378.1"/>
    <property type="molecule type" value="Genomic_DNA"/>
</dbReference>
<evidence type="ECO:0000256" key="1">
    <source>
        <dbReference type="SAM" id="MobiDB-lite"/>
    </source>
</evidence>
<feature type="compositionally biased region" description="Low complexity" evidence="1">
    <location>
        <begin position="16"/>
        <end position="28"/>
    </location>
</feature>
<reference evidence="2 3" key="1">
    <citation type="journal article" date="2021" name="BMC Biol.">
        <title>Horizontally acquired antibacterial genes associated with adaptive radiation of ladybird beetles.</title>
        <authorList>
            <person name="Li H.S."/>
            <person name="Tang X.F."/>
            <person name="Huang Y.H."/>
            <person name="Xu Z.Y."/>
            <person name="Chen M.L."/>
            <person name="Du X.Y."/>
            <person name="Qiu B.Y."/>
            <person name="Chen P.T."/>
            <person name="Zhang W."/>
            <person name="Slipinski A."/>
            <person name="Escalona H.E."/>
            <person name="Waterhouse R.M."/>
            <person name="Zwick A."/>
            <person name="Pang H."/>
        </authorList>
    </citation>
    <scope>NUCLEOTIDE SEQUENCE [LARGE SCALE GENOMIC DNA]</scope>
    <source>
        <strain evidence="2">SYSU2018</strain>
    </source>
</reference>
<accession>A0ABD2NUJ5</accession>
<sequence length="184" mass="21233">MNSNNSYIPGFKLNYSSDTDNSSNSLKSSNTSLFTSIQQIDTSNSKDFVNGKQKEDSKEENSFEPGYFSRLKFNTSSFLRRRKNLGNIFPEKKVINQVDDEIISTNIPIQRGGRDENNQQSHRLRSANGNFLSFLKVKREDNKKYNQTYKNDYNFLDEMCVADRCRISIECKNNAISIEGHKKI</sequence>
<organism evidence="2 3">
    <name type="scientific">Cryptolaemus montrouzieri</name>
    <dbReference type="NCBI Taxonomy" id="559131"/>
    <lineage>
        <taxon>Eukaryota</taxon>
        <taxon>Metazoa</taxon>
        <taxon>Ecdysozoa</taxon>
        <taxon>Arthropoda</taxon>
        <taxon>Hexapoda</taxon>
        <taxon>Insecta</taxon>
        <taxon>Pterygota</taxon>
        <taxon>Neoptera</taxon>
        <taxon>Endopterygota</taxon>
        <taxon>Coleoptera</taxon>
        <taxon>Polyphaga</taxon>
        <taxon>Cucujiformia</taxon>
        <taxon>Coccinelloidea</taxon>
        <taxon>Coccinellidae</taxon>
        <taxon>Scymninae</taxon>
        <taxon>Scymnini</taxon>
        <taxon>Cryptolaemus</taxon>
    </lineage>
</organism>
<comment type="caution">
    <text evidence="2">The sequence shown here is derived from an EMBL/GenBank/DDBJ whole genome shotgun (WGS) entry which is preliminary data.</text>
</comment>
<evidence type="ECO:0000313" key="3">
    <source>
        <dbReference type="Proteomes" id="UP001516400"/>
    </source>
</evidence>
<dbReference type="AlphaFoldDB" id="A0ABD2NUJ5"/>
<gene>
    <name evidence="2" type="ORF">HHI36_005564</name>
</gene>
<dbReference type="Proteomes" id="UP001516400">
    <property type="component" value="Unassembled WGS sequence"/>
</dbReference>